<dbReference type="EMBL" id="CP014323">
    <property type="protein sequence ID" value="AMJ99546.1"/>
    <property type="molecule type" value="Genomic_DNA"/>
</dbReference>
<dbReference type="InterPro" id="IPR011990">
    <property type="entry name" value="TPR-like_helical_dom_sf"/>
</dbReference>
<dbReference type="SUPFAM" id="SSF81901">
    <property type="entry name" value="HCP-like"/>
    <property type="match status" value="1"/>
</dbReference>
<feature type="chain" id="PRO_5007272555" evidence="1">
    <location>
        <begin position="28"/>
        <end position="356"/>
    </location>
</feature>
<keyword evidence="1" id="KW-0732">Signal</keyword>
<reference evidence="2 3" key="1">
    <citation type="submission" date="2015-12" db="EMBL/GenBank/DDBJ databases">
        <authorList>
            <person name="Shamseldin A."/>
            <person name="Moawad H."/>
            <person name="Abd El-Rahim W.M."/>
            <person name="Sadowsky M.J."/>
        </authorList>
    </citation>
    <scope>NUCLEOTIDE SEQUENCE [LARGE SCALE GENOMIC DNA]</scope>
    <source>
        <strain evidence="2 3">D7</strain>
    </source>
</reference>
<sequence>MKIIKCWSLKFAVASVFSAIATCSVYAQPETLNFDTVIATWQPQQLSIASFNEAEEILSSSRYLQAKGDERERIVRFTNIMRQKLDSLSAGQKERLVILEARLLQGIHKFEQAKQHLNQIAHLRSPAAQLLLADINMQQGNAKKAKENCEKLVGQTSFLIAFTCMVNADFSQNRDVKFLKKLSAFETYTSKARPAERQWFYEVLADMSLQLGNAEAALEHLSQTEFEKLPISAMLVWADAHFALNNYKAVSSGFSNSVPDILTADDGLLLKWAIAERAQGIVRSEVQTQLAKNMEIRVWREDSSHAAQVATYFLEIEPNYPLALKFAEINWQYAQSLDDKNLLERARRANEVSTNA</sequence>
<dbReference type="Gene3D" id="1.25.40.10">
    <property type="entry name" value="Tetratricopeptide repeat domain"/>
    <property type="match status" value="1"/>
</dbReference>
<dbReference type="OrthoDB" id="5761728at2"/>
<gene>
    <name evidence="2" type="ORF">AVL55_16120</name>
</gene>
<dbReference type="Proteomes" id="UP000063991">
    <property type="component" value="Chromosome"/>
</dbReference>
<name>A0A126Q2K4_ALTMA</name>
<dbReference type="AlphaFoldDB" id="A0A126Q2K4"/>
<evidence type="ECO:0000313" key="3">
    <source>
        <dbReference type="Proteomes" id="UP000063991"/>
    </source>
</evidence>
<organism evidence="2 3">
    <name type="scientific">Alteromonas macleodii</name>
    <name type="common">Pseudoalteromonas macleodii</name>
    <dbReference type="NCBI Taxonomy" id="28108"/>
    <lineage>
        <taxon>Bacteria</taxon>
        <taxon>Pseudomonadati</taxon>
        <taxon>Pseudomonadota</taxon>
        <taxon>Gammaproteobacteria</taxon>
        <taxon>Alteromonadales</taxon>
        <taxon>Alteromonadaceae</taxon>
        <taxon>Alteromonas/Salinimonas group</taxon>
        <taxon>Alteromonas</taxon>
    </lineage>
</organism>
<evidence type="ECO:0000256" key="1">
    <source>
        <dbReference type="SAM" id="SignalP"/>
    </source>
</evidence>
<proteinExistence type="predicted"/>
<evidence type="ECO:0000313" key="2">
    <source>
        <dbReference type="EMBL" id="AMJ99546.1"/>
    </source>
</evidence>
<dbReference type="RefSeq" id="WP_061095816.1">
    <property type="nucleotide sequence ID" value="NZ_CP014323.1"/>
</dbReference>
<protein>
    <submittedName>
        <fullName evidence="2">Uncharacterized protein</fullName>
    </submittedName>
</protein>
<accession>A0A126Q2K4</accession>
<feature type="signal peptide" evidence="1">
    <location>
        <begin position="1"/>
        <end position="27"/>
    </location>
</feature>